<dbReference type="AlphaFoldDB" id="E2AY49"/>
<proteinExistence type="predicted"/>
<dbReference type="GO" id="GO:0005540">
    <property type="term" value="F:hyaluronic acid binding"/>
    <property type="evidence" value="ECO:0007669"/>
    <property type="project" value="InterPro"/>
</dbReference>
<keyword evidence="3" id="KW-0206">Cytoskeleton</keyword>
<name>E2AY49_CAMFO</name>
<keyword evidence="4" id="KW-0175">Coiled coil</keyword>
<dbReference type="OrthoDB" id="419631at2759"/>
<evidence type="ECO:0000256" key="1">
    <source>
        <dbReference type="ARBA" id="ARBA00004186"/>
    </source>
</evidence>
<dbReference type="OMA" id="NTVMLEQ"/>
<comment type="subcellular location">
    <subcellularLocation>
        <location evidence="1">Cytoplasm</location>
        <location evidence="1">Cytoskeleton</location>
        <location evidence="1">Spindle</location>
    </subcellularLocation>
</comment>
<reference evidence="7 8" key="1">
    <citation type="journal article" date="2010" name="Science">
        <title>Genomic comparison of the ants Camponotus floridanus and Harpegnathos saltator.</title>
        <authorList>
            <person name="Bonasio R."/>
            <person name="Zhang G."/>
            <person name="Ye C."/>
            <person name="Mutti N.S."/>
            <person name="Fang X."/>
            <person name="Qin N."/>
            <person name="Donahue G."/>
            <person name="Yang P."/>
            <person name="Li Q."/>
            <person name="Li C."/>
            <person name="Zhang P."/>
            <person name="Huang Z."/>
            <person name="Berger S.L."/>
            <person name="Reinberg D."/>
            <person name="Wang J."/>
            <person name="Liebig J."/>
        </authorList>
    </citation>
    <scope>NUCLEOTIDE SEQUENCE [LARGE SCALE GENOMIC DNA]</scope>
    <source>
        <strain evidence="8">C129</strain>
    </source>
</reference>
<evidence type="ECO:0000313" key="8">
    <source>
        <dbReference type="Proteomes" id="UP000000311"/>
    </source>
</evidence>
<protein>
    <submittedName>
        <fullName evidence="7">Hyaluronan mediated motility receptor</fullName>
    </submittedName>
</protein>
<sequence>MSFSKARIQRFNELGSEAPPPGAYDPKFDNKVKGSVIEKSDRFLDVRSTSSAEYNASSISGKSNTTTSSLFRIPQLPRKRLITKPTESKTKNGQTILIKNQNMKYESNQQLADLRVECLNKDKTIQEHEKHIEEMKEDMRKLEAEIEKLHKKQNEMEMQHTEDIEAMAKLQQEIINNHDDKHQTEVQLLRSQLLEASEEKEREISTRKTMETELRNRATELSRRIIALEAELCTKKKENKTTIEILETRIEELLNTLKTIKHDHDIEIELLQKEKSQFDVCIMNLTQERSNLESKLEIKQNIILELQAQLSALQCELDELKTEYEKLADDSIKRISDLTDKHEKEIQHLKNDFLEEKEKLLTENEIYKTCESEATAKANEMEETNSFLIQELKDIQRLYKDVSQRLQQAQTELELSNEKHVIMVEKYKKNLNDVKNVHIEDKLQLEQLIKDTKEEYLKKLENITVMKDKELDELKQATTKRIEEETKRIMKHAEEIIKNAESDKRNALMACRTESKQQVKKVIVECDAKVNAMIKEAQNTVEDEMRLTNDRYKACLARMEMEHVVLDEKLSQKDAEIAKLSATLEELRMSIETQESFSQSLQIELDRAETELAEKKEELRALKDHIRSEGAEMVARKKRFEVIMAENEASVIALSKRLAQSNAEVEKLQDELKHNEDSIREYRDLLSAMRSSSQLADEQIHTVMEELDTHRELVDKHQTNNLAQFESIKSILETQIEDLKLKATTEVSRLQNDLEQKSLQNDELRKQLDEMSKKFDDVQNLLLDFEEKIDAQELDISRLELANSKLLEQLKSKEKELEISNQLFKDLVTIREIAGEMTNCRIEEISQKVEWFETKEKNAEETTLLLGRERIKWKFLENILTQQFQEEKMRREEAEEKVKKIMESNAHLKKDYEEISDKYAEMIGHQNPKQRIKHVTHLKEKIYHLEQDLHTKNKLIEQQQKTIEKVKAEEKRSHWKGKENVGMVHSTPISSPHKTLTPLRSRND</sequence>
<keyword evidence="7" id="KW-0675">Receptor</keyword>
<feature type="coiled-coil region" evidence="4">
    <location>
        <begin position="722"/>
        <end position="911"/>
    </location>
</feature>
<dbReference type="GO" id="GO:0005819">
    <property type="term" value="C:spindle"/>
    <property type="evidence" value="ECO:0007669"/>
    <property type="project" value="UniProtKB-SubCell"/>
</dbReference>
<dbReference type="InParanoid" id="E2AY49"/>
<dbReference type="InterPro" id="IPR031794">
    <property type="entry name" value="HMMR_C"/>
</dbReference>
<dbReference type="STRING" id="104421.E2AY49"/>
<feature type="region of interest" description="Disordered" evidence="5">
    <location>
        <begin position="968"/>
        <end position="1004"/>
    </location>
</feature>
<gene>
    <name evidence="7" type="ORF">EAG_05949</name>
</gene>
<evidence type="ECO:0000313" key="7">
    <source>
        <dbReference type="EMBL" id="EFN61645.1"/>
    </source>
</evidence>
<feature type="compositionally biased region" description="Polar residues" evidence="5">
    <location>
        <begin position="987"/>
        <end position="1004"/>
    </location>
</feature>
<feature type="coiled-coil region" evidence="4">
    <location>
        <begin position="570"/>
        <end position="685"/>
    </location>
</feature>
<evidence type="ECO:0000256" key="2">
    <source>
        <dbReference type="ARBA" id="ARBA00022490"/>
    </source>
</evidence>
<feature type="domain" description="Hyaluronan-mediated motility receptor C-terminal" evidence="6">
    <location>
        <begin position="852"/>
        <end position="969"/>
    </location>
</feature>
<feature type="compositionally biased region" description="Basic and acidic residues" evidence="5">
    <location>
        <begin position="968"/>
        <end position="979"/>
    </location>
</feature>
<feature type="coiled-coil region" evidence="4">
    <location>
        <begin position="118"/>
        <end position="159"/>
    </location>
</feature>
<evidence type="ECO:0000259" key="6">
    <source>
        <dbReference type="Pfam" id="PF15908"/>
    </source>
</evidence>
<feature type="coiled-coil region" evidence="4">
    <location>
        <begin position="211"/>
        <end position="419"/>
    </location>
</feature>
<accession>E2AY49</accession>
<feature type="coiled-coil region" evidence="4">
    <location>
        <begin position="457"/>
        <end position="510"/>
    </location>
</feature>
<dbReference type="Pfam" id="PF15908">
    <property type="entry name" value="HMMR_C"/>
    <property type="match status" value="1"/>
</dbReference>
<feature type="region of interest" description="Disordered" evidence="5">
    <location>
        <begin position="1"/>
        <end position="29"/>
    </location>
</feature>
<keyword evidence="2" id="KW-0963">Cytoplasm</keyword>
<dbReference type="Proteomes" id="UP000000311">
    <property type="component" value="Unassembled WGS sequence"/>
</dbReference>
<evidence type="ECO:0000256" key="5">
    <source>
        <dbReference type="SAM" id="MobiDB-lite"/>
    </source>
</evidence>
<evidence type="ECO:0000256" key="4">
    <source>
        <dbReference type="SAM" id="Coils"/>
    </source>
</evidence>
<keyword evidence="8" id="KW-1185">Reference proteome</keyword>
<dbReference type="InterPro" id="IPR026203">
    <property type="entry name" value="IHABP"/>
</dbReference>
<dbReference type="PANTHER" id="PTHR18956:SF6">
    <property type="entry name" value="HYALURONAN MEDIATED MOTILITY RECEPTOR"/>
    <property type="match status" value="1"/>
</dbReference>
<organism evidence="8">
    <name type="scientific">Camponotus floridanus</name>
    <name type="common">Florida carpenter ant</name>
    <dbReference type="NCBI Taxonomy" id="104421"/>
    <lineage>
        <taxon>Eukaryota</taxon>
        <taxon>Metazoa</taxon>
        <taxon>Ecdysozoa</taxon>
        <taxon>Arthropoda</taxon>
        <taxon>Hexapoda</taxon>
        <taxon>Insecta</taxon>
        <taxon>Pterygota</taxon>
        <taxon>Neoptera</taxon>
        <taxon>Endopterygota</taxon>
        <taxon>Hymenoptera</taxon>
        <taxon>Apocrita</taxon>
        <taxon>Aculeata</taxon>
        <taxon>Formicoidea</taxon>
        <taxon>Formicidae</taxon>
        <taxon>Formicinae</taxon>
        <taxon>Camponotus</taxon>
    </lineage>
</organism>
<dbReference type="EMBL" id="GL443762">
    <property type="protein sequence ID" value="EFN61645.1"/>
    <property type="molecule type" value="Genomic_DNA"/>
</dbReference>
<evidence type="ECO:0000256" key="3">
    <source>
        <dbReference type="ARBA" id="ARBA00023212"/>
    </source>
</evidence>
<dbReference type="PANTHER" id="PTHR18956">
    <property type="entry name" value="HYALURONAN MEDIATED MOTILITY RECEPTOR"/>
    <property type="match status" value="1"/>
</dbReference>